<keyword evidence="10" id="KW-1185">Reference proteome</keyword>
<evidence type="ECO:0000256" key="4">
    <source>
        <dbReference type="ARBA" id="ARBA00022723"/>
    </source>
</evidence>
<dbReference type="SUPFAM" id="SSF53056">
    <property type="entry name" value="beta-carbonic anhydrase, cab"/>
    <property type="match status" value="1"/>
</dbReference>
<comment type="similarity">
    <text evidence="2 8">Belongs to the beta-class carbonic anhydrase family.</text>
</comment>
<sequence>MERLIEGYRRFREETWPQQRARYEALAVAGQSPETMVIACSDSRVDPAAIFAAGPGELFVVRNVANLVPPYMPDAAFHGTSAALEFAVRVLKVKRVVVMGHAQCGGIRALLEGAPPEAKDFVAGWMQIAAPARERVLRCDPAERQEQCEHEAIRITLQNLMTFPWVAQAVAEGRLTLHGTHFGVATGRLLQMDSSGGFVVV</sequence>
<proteinExistence type="inferred from homology"/>
<dbReference type="Proteomes" id="UP001523392">
    <property type="component" value="Unassembled WGS sequence"/>
</dbReference>
<gene>
    <name evidence="9" type="ORF">JYK14_11765</name>
</gene>
<evidence type="ECO:0000256" key="7">
    <source>
        <dbReference type="ARBA" id="ARBA00048348"/>
    </source>
</evidence>
<dbReference type="RefSeq" id="WP_252953462.1">
    <property type="nucleotide sequence ID" value="NZ_JAFIRR010000070.1"/>
</dbReference>
<comment type="function">
    <text evidence="8">Reversible hydration of carbon dioxide.</text>
</comment>
<evidence type="ECO:0000313" key="9">
    <source>
        <dbReference type="EMBL" id="MCO6416832.1"/>
    </source>
</evidence>
<evidence type="ECO:0000256" key="2">
    <source>
        <dbReference type="ARBA" id="ARBA00006217"/>
    </source>
</evidence>
<dbReference type="InterPro" id="IPR045066">
    <property type="entry name" value="Beta_CA_cladeB"/>
</dbReference>
<dbReference type="InterPro" id="IPR036874">
    <property type="entry name" value="Carbonic_anhydrase_sf"/>
</dbReference>
<evidence type="ECO:0000256" key="3">
    <source>
        <dbReference type="ARBA" id="ARBA00012925"/>
    </source>
</evidence>
<comment type="cofactor">
    <cofactor evidence="1">
        <name>Zn(2+)</name>
        <dbReference type="ChEBI" id="CHEBI:29105"/>
    </cofactor>
</comment>
<dbReference type="Pfam" id="PF00484">
    <property type="entry name" value="Pro_CA"/>
    <property type="match status" value="1"/>
</dbReference>
<protein>
    <recommendedName>
        <fullName evidence="3 8">Carbonic anhydrase</fullName>
        <ecNumber evidence="3 8">4.2.1.1</ecNumber>
    </recommendedName>
    <alternativeName>
        <fullName evidence="8">Carbonate dehydratase</fullName>
    </alternativeName>
</protein>
<keyword evidence="6 8" id="KW-0456">Lyase</keyword>
<evidence type="ECO:0000256" key="1">
    <source>
        <dbReference type="ARBA" id="ARBA00001947"/>
    </source>
</evidence>
<dbReference type="PROSITE" id="PS00705">
    <property type="entry name" value="PROK_CO2_ANHYDRASE_2"/>
    <property type="match status" value="1"/>
</dbReference>
<keyword evidence="5 8" id="KW-0862">Zinc</keyword>
<evidence type="ECO:0000313" key="10">
    <source>
        <dbReference type="Proteomes" id="UP001523392"/>
    </source>
</evidence>
<dbReference type="PROSITE" id="PS00704">
    <property type="entry name" value="PROK_CO2_ANHYDRASE_1"/>
    <property type="match status" value="1"/>
</dbReference>
<dbReference type="EC" id="4.2.1.1" evidence="3 8"/>
<accession>A0ABT1D4I2</accession>
<evidence type="ECO:0000256" key="8">
    <source>
        <dbReference type="RuleBase" id="RU003956"/>
    </source>
</evidence>
<comment type="catalytic activity">
    <reaction evidence="7 8">
        <text>hydrogencarbonate + H(+) = CO2 + H2O</text>
        <dbReference type="Rhea" id="RHEA:10748"/>
        <dbReference type="ChEBI" id="CHEBI:15377"/>
        <dbReference type="ChEBI" id="CHEBI:15378"/>
        <dbReference type="ChEBI" id="CHEBI:16526"/>
        <dbReference type="ChEBI" id="CHEBI:17544"/>
        <dbReference type="EC" id="4.2.1.1"/>
    </reaction>
</comment>
<comment type="caution">
    <text evidence="9">The sequence shown here is derived from an EMBL/GenBank/DDBJ whole genome shotgun (WGS) entry which is preliminary data.</text>
</comment>
<dbReference type="Gene3D" id="3.40.1050.10">
    <property type="entry name" value="Carbonic anhydrase"/>
    <property type="match status" value="1"/>
</dbReference>
<organism evidence="9 10">
    <name type="scientific">Siccirubricoccus soli</name>
    <dbReference type="NCBI Taxonomy" id="2899147"/>
    <lineage>
        <taxon>Bacteria</taxon>
        <taxon>Pseudomonadati</taxon>
        <taxon>Pseudomonadota</taxon>
        <taxon>Alphaproteobacteria</taxon>
        <taxon>Acetobacterales</taxon>
        <taxon>Roseomonadaceae</taxon>
        <taxon>Siccirubricoccus</taxon>
    </lineage>
</organism>
<dbReference type="PANTHER" id="PTHR11002:SF76">
    <property type="entry name" value="CARBONIC ANHYDRASE"/>
    <property type="match status" value="1"/>
</dbReference>
<evidence type="ECO:0000256" key="5">
    <source>
        <dbReference type="ARBA" id="ARBA00022833"/>
    </source>
</evidence>
<dbReference type="InterPro" id="IPR001765">
    <property type="entry name" value="Carbonic_anhydrase"/>
</dbReference>
<dbReference type="PANTHER" id="PTHR11002">
    <property type="entry name" value="CARBONIC ANHYDRASE"/>
    <property type="match status" value="1"/>
</dbReference>
<dbReference type="InterPro" id="IPR015892">
    <property type="entry name" value="Carbonic_anhydrase_CS"/>
</dbReference>
<reference evidence="9 10" key="1">
    <citation type="submission" date="2021-12" db="EMBL/GenBank/DDBJ databases">
        <title>Siccirubricoccus leaddurans sp. nov., a high concentration Zn2+ tolerance bacterium.</title>
        <authorList>
            <person name="Cao Y."/>
        </authorList>
    </citation>
    <scope>NUCLEOTIDE SEQUENCE [LARGE SCALE GENOMIC DNA]</scope>
    <source>
        <strain evidence="9 10">KC 17139</strain>
    </source>
</reference>
<evidence type="ECO:0000256" key="6">
    <source>
        <dbReference type="ARBA" id="ARBA00023239"/>
    </source>
</evidence>
<dbReference type="EMBL" id="JAFIRR010000070">
    <property type="protein sequence ID" value="MCO6416832.1"/>
    <property type="molecule type" value="Genomic_DNA"/>
</dbReference>
<name>A0ABT1D4I2_9PROT</name>
<dbReference type="SMART" id="SM00947">
    <property type="entry name" value="Pro_CA"/>
    <property type="match status" value="1"/>
</dbReference>
<dbReference type="CDD" id="cd00884">
    <property type="entry name" value="beta_CA_cladeB"/>
    <property type="match status" value="1"/>
</dbReference>
<keyword evidence="4" id="KW-0479">Metal-binding</keyword>